<accession>A0ACB9AR03</accession>
<reference evidence="1 2" key="2">
    <citation type="journal article" date="2022" name="Mol. Ecol. Resour.">
        <title>The genomes of chicory, endive, great burdock and yacon provide insights into Asteraceae paleo-polyploidization history and plant inulin production.</title>
        <authorList>
            <person name="Fan W."/>
            <person name="Wang S."/>
            <person name="Wang H."/>
            <person name="Wang A."/>
            <person name="Jiang F."/>
            <person name="Liu H."/>
            <person name="Zhao H."/>
            <person name="Xu D."/>
            <person name="Zhang Y."/>
        </authorList>
    </citation>
    <scope>NUCLEOTIDE SEQUENCE [LARGE SCALE GENOMIC DNA]</scope>
    <source>
        <strain evidence="2">cv. Yunnan</strain>
        <tissue evidence="1">Leaves</tissue>
    </source>
</reference>
<comment type="caution">
    <text evidence="1">The sequence shown here is derived from an EMBL/GenBank/DDBJ whole genome shotgun (WGS) entry which is preliminary data.</text>
</comment>
<dbReference type="Proteomes" id="UP001056120">
    <property type="component" value="Linkage Group LG24"/>
</dbReference>
<reference evidence="2" key="1">
    <citation type="journal article" date="2022" name="Mol. Ecol. Resour.">
        <title>The genomes of chicory, endive, great burdock and yacon provide insights into Asteraceae palaeo-polyploidization history and plant inulin production.</title>
        <authorList>
            <person name="Fan W."/>
            <person name="Wang S."/>
            <person name="Wang H."/>
            <person name="Wang A."/>
            <person name="Jiang F."/>
            <person name="Liu H."/>
            <person name="Zhao H."/>
            <person name="Xu D."/>
            <person name="Zhang Y."/>
        </authorList>
    </citation>
    <scope>NUCLEOTIDE SEQUENCE [LARGE SCALE GENOMIC DNA]</scope>
    <source>
        <strain evidence="2">cv. Yunnan</strain>
    </source>
</reference>
<sequence length="317" mass="36933">MILGFLHFEFKFDKLNLERNTYYLDGRIAMEDDWSNYLRNLKGDIFEMIKRAIMVAASDHPQDIQNRRDMIAQTLFSCDLLKCSGCEKQSVNVGGTETEDEATTVSEVLRMKQILENNINESEAVLMESLSNLQQMNGDAWIKDTKKMHQEKQILPTSNQKRPVNVRIKMKKDPVKDNVPEQKVENNNNDEVLRMKRILDDESVSESVVMESLKRLQNIRMSVKTLEATGIGRSVSVLQKRGSKDVRQIAWALVKKWKGIVDDTERKINSEKVEEKFKATKRKLHEAYEEAEKMRRKRIIQVIQLHELTKKVFSFPK</sequence>
<keyword evidence="2" id="KW-1185">Reference proteome</keyword>
<proteinExistence type="predicted"/>
<name>A0ACB9AR03_9ASTR</name>
<gene>
    <name evidence="1" type="ORF">L1987_70838</name>
</gene>
<protein>
    <submittedName>
        <fullName evidence="1">Uncharacterized protein</fullName>
    </submittedName>
</protein>
<evidence type="ECO:0000313" key="1">
    <source>
        <dbReference type="EMBL" id="KAI3712287.1"/>
    </source>
</evidence>
<evidence type="ECO:0000313" key="2">
    <source>
        <dbReference type="Proteomes" id="UP001056120"/>
    </source>
</evidence>
<organism evidence="1 2">
    <name type="scientific">Smallanthus sonchifolius</name>
    <dbReference type="NCBI Taxonomy" id="185202"/>
    <lineage>
        <taxon>Eukaryota</taxon>
        <taxon>Viridiplantae</taxon>
        <taxon>Streptophyta</taxon>
        <taxon>Embryophyta</taxon>
        <taxon>Tracheophyta</taxon>
        <taxon>Spermatophyta</taxon>
        <taxon>Magnoliopsida</taxon>
        <taxon>eudicotyledons</taxon>
        <taxon>Gunneridae</taxon>
        <taxon>Pentapetalae</taxon>
        <taxon>asterids</taxon>
        <taxon>campanulids</taxon>
        <taxon>Asterales</taxon>
        <taxon>Asteraceae</taxon>
        <taxon>Asteroideae</taxon>
        <taxon>Heliantheae alliance</taxon>
        <taxon>Millerieae</taxon>
        <taxon>Smallanthus</taxon>
    </lineage>
</organism>
<dbReference type="EMBL" id="CM042041">
    <property type="protein sequence ID" value="KAI3712287.1"/>
    <property type="molecule type" value="Genomic_DNA"/>
</dbReference>